<comment type="catalytic activity">
    <reaction evidence="1">
        <text>ATP + protein L-histidine = ADP + protein N-phospho-L-histidine.</text>
        <dbReference type="EC" id="2.7.13.3"/>
    </reaction>
</comment>
<evidence type="ECO:0000313" key="8">
    <source>
        <dbReference type="EMBL" id="SCC79180.1"/>
    </source>
</evidence>
<dbReference type="PROSITE" id="PS50109">
    <property type="entry name" value="HIS_KIN"/>
    <property type="match status" value="1"/>
</dbReference>
<name>A0A0P7Y1E1_9HYPH</name>
<dbReference type="CDD" id="cd00082">
    <property type="entry name" value="HisKA"/>
    <property type="match status" value="1"/>
</dbReference>
<dbReference type="Gene3D" id="1.10.287.130">
    <property type="match status" value="1"/>
</dbReference>
<dbReference type="InterPro" id="IPR004358">
    <property type="entry name" value="Sig_transdc_His_kin-like_C"/>
</dbReference>
<dbReference type="InterPro" id="IPR036890">
    <property type="entry name" value="HATPase_C_sf"/>
</dbReference>
<dbReference type="InterPro" id="IPR036097">
    <property type="entry name" value="HisK_dim/P_sf"/>
</dbReference>
<dbReference type="GO" id="GO:0000155">
    <property type="term" value="F:phosphorelay sensor kinase activity"/>
    <property type="evidence" value="ECO:0007669"/>
    <property type="project" value="InterPro"/>
</dbReference>
<dbReference type="EC" id="2.7.13.3" evidence="2"/>
<keyword evidence="7" id="KW-0418">Kinase</keyword>
<dbReference type="Pfam" id="PF00512">
    <property type="entry name" value="HisKA"/>
    <property type="match status" value="1"/>
</dbReference>
<dbReference type="SMART" id="SM00388">
    <property type="entry name" value="HisKA"/>
    <property type="match status" value="1"/>
</dbReference>
<evidence type="ECO:0000313" key="7">
    <source>
        <dbReference type="EMBL" id="KPQ10141.1"/>
    </source>
</evidence>
<evidence type="ECO:0000256" key="5">
    <source>
        <dbReference type="SAM" id="Phobius"/>
    </source>
</evidence>
<feature type="compositionally biased region" description="Basic and acidic residues" evidence="4">
    <location>
        <begin position="478"/>
        <end position="490"/>
    </location>
</feature>
<feature type="region of interest" description="Disordered" evidence="4">
    <location>
        <begin position="465"/>
        <end position="490"/>
    </location>
</feature>
<feature type="domain" description="Histidine kinase" evidence="6">
    <location>
        <begin position="266"/>
        <end position="471"/>
    </location>
</feature>
<evidence type="ECO:0000256" key="4">
    <source>
        <dbReference type="SAM" id="MobiDB-lite"/>
    </source>
</evidence>
<evidence type="ECO:0000259" key="6">
    <source>
        <dbReference type="PROSITE" id="PS50109"/>
    </source>
</evidence>
<dbReference type="RefSeq" id="WP_074443644.1">
    <property type="nucleotide sequence ID" value="NZ_FMBM01000001.1"/>
</dbReference>
<comment type="caution">
    <text evidence="7">The sequence shown here is derived from an EMBL/GenBank/DDBJ whole genome shotgun (WGS) entry which is preliminary data.</text>
</comment>
<dbReference type="InterPro" id="IPR003594">
    <property type="entry name" value="HATPase_dom"/>
</dbReference>
<dbReference type="SUPFAM" id="SSF55874">
    <property type="entry name" value="ATPase domain of HSP90 chaperone/DNA topoisomerase II/histidine kinase"/>
    <property type="match status" value="1"/>
</dbReference>
<evidence type="ECO:0000256" key="3">
    <source>
        <dbReference type="ARBA" id="ARBA00022553"/>
    </source>
</evidence>
<dbReference type="Proteomes" id="UP000182800">
    <property type="component" value="Unassembled WGS sequence"/>
</dbReference>
<dbReference type="PANTHER" id="PTHR43547:SF2">
    <property type="entry name" value="HYBRID SIGNAL TRANSDUCTION HISTIDINE KINASE C"/>
    <property type="match status" value="1"/>
</dbReference>
<dbReference type="STRING" id="1653334.GA0071312_0727"/>
<accession>A0A0P7Y1E1</accession>
<keyword evidence="5" id="KW-1133">Transmembrane helix</keyword>
<evidence type="ECO:0000313" key="9">
    <source>
        <dbReference type="Proteomes" id="UP000050497"/>
    </source>
</evidence>
<keyword evidence="10" id="KW-1185">Reference proteome</keyword>
<dbReference type="PRINTS" id="PR00344">
    <property type="entry name" value="BCTRLSENSOR"/>
</dbReference>
<dbReference type="Proteomes" id="UP000050497">
    <property type="component" value="Unassembled WGS sequence"/>
</dbReference>
<dbReference type="SUPFAM" id="SSF47384">
    <property type="entry name" value="Homodimeric domain of signal transducing histidine kinase"/>
    <property type="match status" value="1"/>
</dbReference>
<evidence type="ECO:0000256" key="1">
    <source>
        <dbReference type="ARBA" id="ARBA00000085"/>
    </source>
</evidence>
<sequence>MAKVVVRRWPLTLTLPLGASLAMFLVALATTQIALLLQEDREIRALESKAAIFLDAIADGVALSLADGPDAARALLGGKLRVREALADEGLGLRWIDGAGTLHVLTPGDGDDREIADLVTLLRAEPPGALRFTIARDGSRALAGRHYSLEEGSLLVAAALDTAEIHEARALMERTALIATFILAGIAALLTYLFTRRALAPLPAIARELADEYDPAGQRAIAVSAEIGPLTQALAARREAEDARSAALVSTGEKERNALLAKLAAGLAHEVRNPLAGLLNAVSTLRRFGEDEAVRRETLDLIERGLRSISRVADTMLATYRPASGRMRFTREDLDDLQTLVGPEARRRQLSLDWRIDAMQPIAIDAEALRQILLNLLINACKVSVEAGRVGLTVTQSAHETLFEIEDTGKGMPDAIVAFLRDGARKAAMAEHKGLGLWMVMRLLEDLGGRVKVRSLSGEGTRVTVRIPTGPHGSASDAPHHPAPEREGAA</sequence>
<dbReference type="EMBL" id="LJSX01000018">
    <property type="protein sequence ID" value="KPQ10141.1"/>
    <property type="molecule type" value="Genomic_DNA"/>
</dbReference>
<dbReference type="PANTHER" id="PTHR43547">
    <property type="entry name" value="TWO-COMPONENT HISTIDINE KINASE"/>
    <property type="match status" value="1"/>
</dbReference>
<protein>
    <recommendedName>
        <fullName evidence="2">histidine kinase</fullName>
        <ecNumber evidence="2">2.7.13.3</ecNumber>
    </recommendedName>
</protein>
<dbReference type="EMBL" id="FMBM01000001">
    <property type="protein sequence ID" value="SCC79180.1"/>
    <property type="molecule type" value="Genomic_DNA"/>
</dbReference>
<dbReference type="InterPro" id="IPR005467">
    <property type="entry name" value="His_kinase_dom"/>
</dbReference>
<evidence type="ECO:0000313" key="10">
    <source>
        <dbReference type="Proteomes" id="UP000182800"/>
    </source>
</evidence>
<gene>
    <name evidence="8" type="ORF">GA0071312_0727</name>
    <name evidence="7" type="ORF">HLUCCO17_11910</name>
</gene>
<proteinExistence type="predicted"/>
<feature type="transmembrane region" description="Helical" evidence="5">
    <location>
        <begin position="15"/>
        <end position="37"/>
    </location>
</feature>
<dbReference type="InterPro" id="IPR003661">
    <property type="entry name" value="HisK_dim/P_dom"/>
</dbReference>
<reference evidence="7 9" key="1">
    <citation type="submission" date="2015-09" db="EMBL/GenBank/DDBJ databases">
        <title>Identification and resolution of microdiversity through metagenomic sequencing of parallel consortia.</title>
        <authorList>
            <person name="Nelson W.C."/>
            <person name="Romine M.F."/>
            <person name="Lindemann S.R."/>
        </authorList>
    </citation>
    <scope>NUCLEOTIDE SEQUENCE [LARGE SCALE GENOMIC DNA]</scope>
    <source>
        <strain evidence="7">HL-109</strain>
    </source>
</reference>
<reference evidence="8 10" key="2">
    <citation type="submission" date="2016-08" db="EMBL/GenBank/DDBJ databases">
        <authorList>
            <person name="Varghese N."/>
            <person name="Submissions Spin"/>
        </authorList>
    </citation>
    <scope>NUCLEOTIDE SEQUENCE [LARGE SCALE GENOMIC DNA]</scope>
    <source>
        <strain evidence="8 10">HL-109</strain>
    </source>
</reference>
<keyword evidence="7" id="KW-0808">Transferase</keyword>
<dbReference type="SMART" id="SM00387">
    <property type="entry name" value="HATPase_c"/>
    <property type="match status" value="1"/>
</dbReference>
<evidence type="ECO:0000256" key="2">
    <source>
        <dbReference type="ARBA" id="ARBA00012438"/>
    </source>
</evidence>
<organism evidence="7 9">
    <name type="scientific">Saliniramus fredricksonii</name>
    <dbReference type="NCBI Taxonomy" id="1653334"/>
    <lineage>
        <taxon>Bacteria</taxon>
        <taxon>Pseudomonadati</taxon>
        <taxon>Pseudomonadota</taxon>
        <taxon>Alphaproteobacteria</taxon>
        <taxon>Hyphomicrobiales</taxon>
        <taxon>Salinarimonadaceae</taxon>
        <taxon>Saliniramus</taxon>
    </lineage>
</organism>
<dbReference type="Pfam" id="PF02518">
    <property type="entry name" value="HATPase_c"/>
    <property type="match status" value="1"/>
</dbReference>
<feature type="transmembrane region" description="Helical" evidence="5">
    <location>
        <begin position="176"/>
        <end position="194"/>
    </location>
</feature>
<keyword evidence="5" id="KW-0472">Membrane</keyword>
<keyword evidence="3" id="KW-0597">Phosphoprotein</keyword>
<dbReference type="OrthoDB" id="7818322at2"/>
<dbReference type="AlphaFoldDB" id="A0A0P7Y1E1"/>
<keyword evidence="5" id="KW-0812">Transmembrane</keyword>
<dbReference type="Gene3D" id="3.30.565.10">
    <property type="entry name" value="Histidine kinase-like ATPase, C-terminal domain"/>
    <property type="match status" value="1"/>
</dbReference>